<keyword evidence="11" id="KW-1185">Reference proteome</keyword>
<evidence type="ECO:0000256" key="6">
    <source>
        <dbReference type="RuleBase" id="RU000492"/>
    </source>
</evidence>
<protein>
    <recommendedName>
        <fullName evidence="1">RNA helicase</fullName>
        <ecNumber evidence="1">3.6.4.13</ecNumber>
    </recommendedName>
</protein>
<dbReference type="GO" id="GO:0003724">
    <property type="term" value="F:RNA helicase activity"/>
    <property type="evidence" value="ECO:0007669"/>
    <property type="project" value="UniProtKB-EC"/>
</dbReference>
<dbReference type="OrthoDB" id="434041at2759"/>
<organism evidence="10 11">
    <name type="scientific">Cynoglossus semilaevis</name>
    <name type="common">Tongue sole</name>
    <dbReference type="NCBI Taxonomy" id="244447"/>
    <lineage>
        <taxon>Eukaryota</taxon>
        <taxon>Metazoa</taxon>
        <taxon>Chordata</taxon>
        <taxon>Craniata</taxon>
        <taxon>Vertebrata</taxon>
        <taxon>Euteleostomi</taxon>
        <taxon>Actinopterygii</taxon>
        <taxon>Neopterygii</taxon>
        <taxon>Teleostei</taxon>
        <taxon>Neoteleostei</taxon>
        <taxon>Acanthomorphata</taxon>
        <taxon>Carangaria</taxon>
        <taxon>Pleuronectiformes</taxon>
        <taxon>Pleuronectoidei</taxon>
        <taxon>Cynoglossidae</taxon>
        <taxon>Cynoglossinae</taxon>
        <taxon>Cynoglossus</taxon>
    </lineage>
</organism>
<dbReference type="FunCoup" id="A0A3P8WSQ0">
    <property type="interactions" value="231"/>
</dbReference>
<feature type="domain" description="Helicase ATP-binding" evidence="8">
    <location>
        <begin position="1"/>
        <end position="182"/>
    </location>
</feature>
<feature type="compositionally biased region" description="Polar residues" evidence="7">
    <location>
        <begin position="640"/>
        <end position="651"/>
    </location>
</feature>
<dbReference type="AlphaFoldDB" id="A0A3P8WSQ0"/>
<evidence type="ECO:0000259" key="9">
    <source>
        <dbReference type="PROSITE" id="PS51194"/>
    </source>
</evidence>
<evidence type="ECO:0000256" key="1">
    <source>
        <dbReference type="ARBA" id="ARBA00012552"/>
    </source>
</evidence>
<dbReference type="SMART" id="SM00487">
    <property type="entry name" value="DEXDc"/>
    <property type="match status" value="1"/>
</dbReference>
<evidence type="ECO:0000256" key="2">
    <source>
        <dbReference type="ARBA" id="ARBA00022741"/>
    </source>
</evidence>
<dbReference type="Pfam" id="PF00270">
    <property type="entry name" value="DEAD"/>
    <property type="match status" value="1"/>
</dbReference>
<reference evidence="10" key="3">
    <citation type="submission" date="2025-09" db="UniProtKB">
        <authorList>
            <consortium name="Ensembl"/>
        </authorList>
    </citation>
    <scope>IDENTIFICATION</scope>
</reference>
<dbReference type="SUPFAM" id="SSF52540">
    <property type="entry name" value="P-loop containing nucleoside triphosphate hydrolases"/>
    <property type="match status" value="1"/>
</dbReference>
<dbReference type="GO" id="GO:0003676">
    <property type="term" value="F:nucleic acid binding"/>
    <property type="evidence" value="ECO:0007669"/>
    <property type="project" value="InterPro"/>
</dbReference>
<dbReference type="Ensembl" id="ENSCSET00000028920.1">
    <property type="protein sequence ID" value="ENSCSEP00000028536.1"/>
    <property type="gene ID" value="ENSCSEG00000018265.1"/>
</dbReference>
<dbReference type="GO" id="GO:0016787">
    <property type="term" value="F:hydrolase activity"/>
    <property type="evidence" value="ECO:0007669"/>
    <property type="project" value="UniProtKB-KW"/>
</dbReference>
<feature type="region of interest" description="Disordered" evidence="7">
    <location>
        <begin position="559"/>
        <end position="579"/>
    </location>
</feature>
<evidence type="ECO:0000256" key="5">
    <source>
        <dbReference type="ARBA" id="ARBA00022840"/>
    </source>
</evidence>
<dbReference type="STRING" id="244447.ENSCSEP00000028536"/>
<dbReference type="RefSeq" id="XP_016891635.1">
    <property type="nucleotide sequence ID" value="XM_017036146.2"/>
</dbReference>
<feature type="domain" description="Helicase C-terminal" evidence="9">
    <location>
        <begin position="217"/>
        <end position="362"/>
    </location>
</feature>
<dbReference type="GO" id="GO:0070657">
    <property type="term" value="P:neuromast regeneration"/>
    <property type="evidence" value="ECO:0007669"/>
    <property type="project" value="Ensembl"/>
</dbReference>
<feature type="region of interest" description="Disordered" evidence="7">
    <location>
        <begin position="494"/>
        <end position="547"/>
    </location>
</feature>
<evidence type="ECO:0000256" key="7">
    <source>
        <dbReference type="SAM" id="MobiDB-lite"/>
    </source>
</evidence>
<dbReference type="InterPro" id="IPR001650">
    <property type="entry name" value="Helicase_C-like"/>
</dbReference>
<keyword evidence="3 6" id="KW-0378">Hydrolase</keyword>
<dbReference type="PROSITE" id="PS51194">
    <property type="entry name" value="HELICASE_CTER"/>
    <property type="match status" value="1"/>
</dbReference>
<dbReference type="CTD" id="11218"/>
<dbReference type="InterPro" id="IPR027417">
    <property type="entry name" value="P-loop_NTPase"/>
</dbReference>
<dbReference type="PROSITE" id="PS00039">
    <property type="entry name" value="DEAD_ATP_HELICASE"/>
    <property type="match status" value="1"/>
</dbReference>
<evidence type="ECO:0000259" key="8">
    <source>
        <dbReference type="PROSITE" id="PS51192"/>
    </source>
</evidence>
<dbReference type="InterPro" id="IPR000629">
    <property type="entry name" value="RNA-helicase_DEAD-box_CS"/>
</dbReference>
<evidence type="ECO:0000313" key="10">
    <source>
        <dbReference type="Ensembl" id="ENSCSEP00000028536.1"/>
    </source>
</evidence>
<evidence type="ECO:0000313" key="11">
    <source>
        <dbReference type="Proteomes" id="UP000265120"/>
    </source>
</evidence>
<dbReference type="GO" id="GO:0005524">
    <property type="term" value="F:ATP binding"/>
    <property type="evidence" value="ECO:0007669"/>
    <property type="project" value="UniProtKB-KW"/>
</dbReference>
<proteinExistence type="inferred from homology"/>
<dbReference type="InParanoid" id="A0A3P8WSQ0"/>
<reference evidence="10" key="2">
    <citation type="submission" date="2025-08" db="UniProtKB">
        <authorList>
            <consortium name="Ensembl"/>
        </authorList>
    </citation>
    <scope>IDENTIFICATION</scope>
</reference>
<feature type="compositionally biased region" description="Acidic residues" evidence="7">
    <location>
        <begin position="708"/>
        <end position="721"/>
    </location>
</feature>
<feature type="compositionally biased region" description="Basic and acidic residues" evidence="7">
    <location>
        <begin position="591"/>
        <end position="624"/>
    </location>
</feature>
<dbReference type="Proteomes" id="UP000265120">
    <property type="component" value="Chromosome 10"/>
</dbReference>
<reference evidence="10 11" key="1">
    <citation type="journal article" date="2014" name="Nat. Genet.">
        <title>Whole-genome sequence of a flatfish provides insights into ZW sex chromosome evolution and adaptation to a benthic lifestyle.</title>
        <authorList>
            <person name="Chen S."/>
            <person name="Zhang G."/>
            <person name="Shao C."/>
            <person name="Huang Q."/>
            <person name="Liu G."/>
            <person name="Zhang P."/>
            <person name="Song W."/>
            <person name="An N."/>
            <person name="Chalopin D."/>
            <person name="Volff J.N."/>
            <person name="Hong Y."/>
            <person name="Li Q."/>
            <person name="Sha Z."/>
            <person name="Zhou H."/>
            <person name="Xie M."/>
            <person name="Yu Q."/>
            <person name="Liu Y."/>
            <person name="Xiang H."/>
            <person name="Wang N."/>
            <person name="Wu K."/>
            <person name="Yang C."/>
            <person name="Zhou Q."/>
            <person name="Liao X."/>
            <person name="Yang L."/>
            <person name="Hu Q."/>
            <person name="Zhang J."/>
            <person name="Meng L."/>
            <person name="Jin L."/>
            <person name="Tian Y."/>
            <person name="Lian J."/>
            <person name="Yang J."/>
            <person name="Miao G."/>
            <person name="Liu S."/>
            <person name="Liang Z."/>
            <person name="Yan F."/>
            <person name="Li Y."/>
            <person name="Sun B."/>
            <person name="Zhang H."/>
            <person name="Zhang J."/>
            <person name="Zhu Y."/>
            <person name="Du M."/>
            <person name="Zhao Y."/>
            <person name="Schartl M."/>
            <person name="Tang Q."/>
            <person name="Wang J."/>
        </authorList>
    </citation>
    <scope>NUCLEOTIDE SEQUENCE</scope>
</reference>
<dbReference type="Pfam" id="PF00271">
    <property type="entry name" value="Helicase_C"/>
    <property type="match status" value="1"/>
</dbReference>
<dbReference type="PROSITE" id="PS51192">
    <property type="entry name" value="HELICASE_ATP_BIND_1"/>
    <property type="match status" value="1"/>
</dbReference>
<dbReference type="GeneID" id="103384421"/>
<keyword evidence="2 6" id="KW-0547">Nucleotide-binding</keyword>
<feature type="region of interest" description="Disordered" evidence="7">
    <location>
        <begin position="591"/>
        <end position="721"/>
    </location>
</feature>
<evidence type="ECO:0000256" key="4">
    <source>
        <dbReference type="ARBA" id="ARBA00022806"/>
    </source>
</evidence>
<keyword evidence="5 6" id="KW-0067">ATP-binding</keyword>
<dbReference type="SMART" id="SM00490">
    <property type="entry name" value="HELICc"/>
    <property type="match status" value="1"/>
</dbReference>
<accession>A0A3P8WSQ0</accession>
<dbReference type="Gene3D" id="3.40.50.300">
    <property type="entry name" value="P-loop containing nucleotide triphosphate hydrolases"/>
    <property type="match status" value="2"/>
</dbReference>
<dbReference type="EC" id="3.6.4.13" evidence="1"/>
<sequence>MSEFILMKSNLFSFEVLLLRCLEAAVSLSYLMCQSYLKTLRPGSSPTLPQVLVLAPTREIAVQIHSVVLAIGCAMEGLQCQVFIGGRPVAQDKTHLKKCHIAVGSPGRIKQLIELGMLSTANIRLFVLDEADKLLEEGSFQEQINWIYSSLPVNKQMLALSATYPESLAQHLTRYMREPTFVRLNPSDMGLRGLKQYYKLIKSYHLPHQVFDEKVQHLLELFSKIPFNQALVFSNLHSRAQNLADLLSSKGLPAICISGGLTQEQRLDAMSKLKQYQCRVLISTDLTSRGIDAEKVNLVINLDVPQNWETYMHRIGRAGRYGTQGLAVTYCCHGEEENKLMAIGQKCGLSLTALPSILEASLMDEPCDWDLCPEVSPPSSLSNIISRTEKKNNTEASATVPISTTCETAEQCAPAKLKKTVITGKGDAISTPQAAVTRKQLQEALPKIPSLSSFKTCRSRNMTLDEAERDFESFITTGLGRSVEIIREFRGRDVDSSDDQNTTYKDDNSAALPLSRASSTSSVSGSFSQQDNDMRSSSHDQGSVTECQTNEENKQIEFLAQPGSFQSTPSIKRESEVGHEIPEWRRRNEWKKTKEESGERRNISENRSKERSRHAEVTKFKDHGVNSVGSPGSCAEDKFSQSVMTPHSNQTKTHHKDPFGVQRQDRSPHDNSKERVLTKSKEKAPVKTSDENEKRSKKRSKDKIPEKDIEEADSEVEDEEGWDSKDYWRACYRAWKNFYSSTSPYPGFQQYYSVAPNWMAAYRMNAVYMEALMKH</sequence>
<dbReference type="GeneTree" id="ENSGT00940000158400"/>
<dbReference type="GO" id="GO:0097421">
    <property type="term" value="P:liver regeneration"/>
    <property type="evidence" value="ECO:0007669"/>
    <property type="project" value="Ensembl"/>
</dbReference>
<dbReference type="InterPro" id="IPR014001">
    <property type="entry name" value="Helicase_ATP-bd"/>
</dbReference>
<feature type="compositionally biased region" description="Low complexity" evidence="7">
    <location>
        <begin position="509"/>
        <end position="528"/>
    </location>
</feature>
<dbReference type="KEGG" id="csem:103384421"/>
<name>A0A3P8WSQ0_CYNSE</name>
<dbReference type="PANTHER" id="PTHR47958">
    <property type="entry name" value="ATP-DEPENDENT RNA HELICASE DBP3"/>
    <property type="match status" value="1"/>
</dbReference>
<dbReference type="InterPro" id="IPR011545">
    <property type="entry name" value="DEAD/DEAH_box_helicase_dom"/>
</dbReference>
<dbReference type="GO" id="GO:0031101">
    <property type="term" value="P:fin regeneration"/>
    <property type="evidence" value="ECO:0007669"/>
    <property type="project" value="Ensembl"/>
</dbReference>
<evidence type="ECO:0000256" key="3">
    <source>
        <dbReference type="ARBA" id="ARBA00022801"/>
    </source>
</evidence>
<comment type="similarity">
    <text evidence="6">Belongs to the DEAD box helicase family.</text>
</comment>
<dbReference type="CDD" id="cd18787">
    <property type="entry name" value="SF2_C_DEAD"/>
    <property type="match status" value="1"/>
</dbReference>
<feature type="compositionally biased region" description="Basic and acidic residues" evidence="7">
    <location>
        <begin position="663"/>
        <end position="694"/>
    </location>
</feature>
<keyword evidence="4 6" id="KW-0347">Helicase</keyword>